<protein>
    <recommendedName>
        <fullName evidence="1">Retrotransposon Copia-like N-terminal domain-containing protein</fullName>
    </recommendedName>
</protein>
<gene>
    <name evidence="2" type="ORF">Slati_2732700</name>
</gene>
<dbReference type="Pfam" id="PF14244">
    <property type="entry name" value="Retrotran_gag_3"/>
    <property type="match status" value="1"/>
</dbReference>
<sequence>MSSPTKQEEKGKKADISLDLLRMQVIENPDVILVTNVLIGTNFLSWSQSMKIALRTKMKLGFITRSNPKPPENSEEYEQWIRTDSLVISWILNTISKDIILSFLYIDNAREPCLETEAKYGVSNGPLVYQLQREIASASQGTLSVSAYF</sequence>
<dbReference type="AlphaFoldDB" id="A0AAW2VWD7"/>
<reference evidence="2" key="2">
    <citation type="journal article" date="2024" name="Plant">
        <title>Genomic evolution and insights into agronomic trait innovations of Sesamum species.</title>
        <authorList>
            <person name="Miao H."/>
            <person name="Wang L."/>
            <person name="Qu L."/>
            <person name="Liu H."/>
            <person name="Sun Y."/>
            <person name="Le M."/>
            <person name="Wang Q."/>
            <person name="Wei S."/>
            <person name="Zheng Y."/>
            <person name="Lin W."/>
            <person name="Duan Y."/>
            <person name="Cao H."/>
            <person name="Xiong S."/>
            <person name="Wang X."/>
            <person name="Wei L."/>
            <person name="Li C."/>
            <person name="Ma Q."/>
            <person name="Ju M."/>
            <person name="Zhao R."/>
            <person name="Li G."/>
            <person name="Mu C."/>
            <person name="Tian Q."/>
            <person name="Mei H."/>
            <person name="Zhang T."/>
            <person name="Gao T."/>
            <person name="Zhang H."/>
        </authorList>
    </citation>
    <scope>NUCLEOTIDE SEQUENCE</scope>
    <source>
        <strain evidence="2">KEN1</strain>
    </source>
</reference>
<evidence type="ECO:0000259" key="1">
    <source>
        <dbReference type="Pfam" id="PF14244"/>
    </source>
</evidence>
<organism evidence="2">
    <name type="scientific">Sesamum latifolium</name>
    <dbReference type="NCBI Taxonomy" id="2727402"/>
    <lineage>
        <taxon>Eukaryota</taxon>
        <taxon>Viridiplantae</taxon>
        <taxon>Streptophyta</taxon>
        <taxon>Embryophyta</taxon>
        <taxon>Tracheophyta</taxon>
        <taxon>Spermatophyta</taxon>
        <taxon>Magnoliopsida</taxon>
        <taxon>eudicotyledons</taxon>
        <taxon>Gunneridae</taxon>
        <taxon>Pentapetalae</taxon>
        <taxon>asterids</taxon>
        <taxon>lamiids</taxon>
        <taxon>Lamiales</taxon>
        <taxon>Pedaliaceae</taxon>
        <taxon>Sesamum</taxon>
    </lineage>
</organism>
<name>A0AAW2VWD7_9LAMI</name>
<reference evidence="2" key="1">
    <citation type="submission" date="2020-06" db="EMBL/GenBank/DDBJ databases">
        <authorList>
            <person name="Li T."/>
            <person name="Hu X."/>
            <person name="Zhang T."/>
            <person name="Song X."/>
            <person name="Zhang H."/>
            <person name="Dai N."/>
            <person name="Sheng W."/>
            <person name="Hou X."/>
            <person name="Wei L."/>
        </authorList>
    </citation>
    <scope>NUCLEOTIDE SEQUENCE</scope>
    <source>
        <strain evidence="2">KEN1</strain>
        <tissue evidence="2">Leaf</tissue>
    </source>
</reference>
<feature type="domain" description="Retrotransposon Copia-like N-terminal" evidence="1">
    <location>
        <begin position="27"/>
        <end position="70"/>
    </location>
</feature>
<dbReference type="InterPro" id="IPR029472">
    <property type="entry name" value="Copia-like_N"/>
</dbReference>
<proteinExistence type="predicted"/>
<accession>A0AAW2VWD7</accession>
<comment type="caution">
    <text evidence="2">The sequence shown here is derived from an EMBL/GenBank/DDBJ whole genome shotgun (WGS) entry which is preliminary data.</text>
</comment>
<dbReference type="EMBL" id="JACGWN010000009">
    <property type="protein sequence ID" value="KAL0433984.1"/>
    <property type="molecule type" value="Genomic_DNA"/>
</dbReference>
<evidence type="ECO:0000313" key="2">
    <source>
        <dbReference type="EMBL" id="KAL0433984.1"/>
    </source>
</evidence>
<dbReference type="PANTHER" id="PTHR37610:SF40">
    <property type="entry name" value="OS01G0909600 PROTEIN"/>
    <property type="match status" value="1"/>
</dbReference>
<dbReference type="PANTHER" id="PTHR37610">
    <property type="entry name" value="CCHC-TYPE DOMAIN-CONTAINING PROTEIN"/>
    <property type="match status" value="1"/>
</dbReference>